<dbReference type="EMBL" id="UIDG01000512">
    <property type="protein sequence ID" value="SUS08024.1"/>
    <property type="molecule type" value="Genomic_DNA"/>
</dbReference>
<dbReference type="PROSITE" id="PS50943">
    <property type="entry name" value="HTH_CROC1"/>
    <property type="match status" value="1"/>
</dbReference>
<dbReference type="GO" id="GO:0003677">
    <property type="term" value="F:DNA binding"/>
    <property type="evidence" value="ECO:0007669"/>
    <property type="project" value="InterPro"/>
</dbReference>
<dbReference type="Pfam" id="PF01381">
    <property type="entry name" value="HTH_3"/>
    <property type="match status" value="1"/>
</dbReference>
<dbReference type="InterPro" id="IPR001387">
    <property type="entry name" value="Cro/C1-type_HTH"/>
</dbReference>
<dbReference type="CDD" id="cd00093">
    <property type="entry name" value="HTH_XRE"/>
    <property type="match status" value="1"/>
</dbReference>
<sequence length="157" mass="17343">MKNSISEEGPDPIDRHVGTRIRGRRVGLRVSQTKLGQAIGVTFQQIQKYESGTNRVGASNLFKISKALGVDVSFFFDGVVPEAVGMPEPSLGLSDQPAVAMDVNPMNSREAFEMMHNYFRIPDPTVRKRLFQLVRVLAYAEAREGAEITSPSGDMEE</sequence>
<dbReference type="AlphaFoldDB" id="A0A380TK48"/>
<accession>A0A380TK48</accession>
<protein>
    <submittedName>
        <fullName evidence="2">Uncharacterized HTH-type transcriptional regulator Smed_0045</fullName>
    </submittedName>
</protein>
<gene>
    <name evidence="2" type="ORF">DF3PB_560007</name>
</gene>
<evidence type="ECO:0000313" key="2">
    <source>
        <dbReference type="EMBL" id="SUS08024.1"/>
    </source>
</evidence>
<evidence type="ECO:0000259" key="1">
    <source>
        <dbReference type="PROSITE" id="PS50943"/>
    </source>
</evidence>
<reference evidence="2" key="1">
    <citation type="submission" date="2018-07" db="EMBL/GenBank/DDBJ databases">
        <authorList>
            <person name="Quirk P.G."/>
            <person name="Krulwich T.A."/>
        </authorList>
    </citation>
    <scope>NUCLEOTIDE SEQUENCE</scope>
</reference>
<dbReference type="Gene3D" id="1.10.260.40">
    <property type="entry name" value="lambda repressor-like DNA-binding domains"/>
    <property type="match status" value="1"/>
</dbReference>
<organism evidence="2">
    <name type="scientific">metagenome</name>
    <dbReference type="NCBI Taxonomy" id="256318"/>
    <lineage>
        <taxon>unclassified sequences</taxon>
        <taxon>metagenomes</taxon>
    </lineage>
</organism>
<feature type="domain" description="HTH cro/C1-type" evidence="1">
    <location>
        <begin position="21"/>
        <end position="75"/>
    </location>
</feature>
<dbReference type="InterPro" id="IPR010982">
    <property type="entry name" value="Lambda_DNA-bd_dom_sf"/>
</dbReference>
<name>A0A380TK48_9ZZZZ</name>
<proteinExistence type="predicted"/>
<dbReference type="SMART" id="SM00530">
    <property type="entry name" value="HTH_XRE"/>
    <property type="match status" value="1"/>
</dbReference>
<dbReference type="SUPFAM" id="SSF47413">
    <property type="entry name" value="lambda repressor-like DNA-binding domains"/>
    <property type="match status" value="1"/>
</dbReference>